<keyword evidence="3" id="KW-1185">Reference proteome</keyword>
<accession>A0A4Q7MAQ5</accession>
<dbReference type="Proteomes" id="UP000293874">
    <property type="component" value="Unassembled WGS sequence"/>
</dbReference>
<dbReference type="RefSeq" id="WP_130544314.1">
    <property type="nucleotide sequence ID" value="NZ_CP042431.1"/>
</dbReference>
<evidence type="ECO:0000313" key="3">
    <source>
        <dbReference type="Proteomes" id="UP000293874"/>
    </source>
</evidence>
<reference evidence="2 3" key="1">
    <citation type="submission" date="2019-02" db="EMBL/GenBank/DDBJ databases">
        <title>Genomic Encyclopedia of Type Strains, Phase IV (KMG-IV): sequencing the most valuable type-strain genomes for metagenomic binning, comparative biology and taxonomic classification.</title>
        <authorList>
            <person name="Goeker M."/>
        </authorList>
    </citation>
    <scope>NUCLEOTIDE SEQUENCE [LARGE SCALE GENOMIC DNA]</scope>
    <source>
        <strain evidence="2 3">DSM 18116</strain>
    </source>
</reference>
<dbReference type="InterPro" id="IPR025665">
    <property type="entry name" value="Beta-barrel_OMP_2"/>
</dbReference>
<name>A0A4Q7MAQ5_9BACT</name>
<evidence type="ECO:0000313" key="2">
    <source>
        <dbReference type="EMBL" id="RZS65076.1"/>
    </source>
</evidence>
<organism evidence="2 3">
    <name type="scientific">Pseudobacter ginsenosidimutans</name>
    <dbReference type="NCBI Taxonomy" id="661488"/>
    <lineage>
        <taxon>Bacteria</taxon>
        <taxon>Pseudomonadati</taxon>
        <taxon>Bacteroidota</taxon>
        <taxon>Chitinophagia</taxon>
        <taxon>Chitinophagales</taxon>
        <taxon>Chitinophagaceae</taxon>
        <taxon>Pseudobacter</taxon>
    </lineage>
</organism>
<feature type="domain" description="Outer membrane protein beta-barrel" evidence="1">
    <location>
        <begin position="20"/>
        <end position="172"/>
    </location>
</feature>
<dbReference type="OrthoDB" id="947434at2"/>
<proteinExistence type="predicted"/>
<dbReference type="Pfam" id="PF13568">
    <property type="entry name" value="OMP_b-brl_2"/>
    <property type="match status" value="1"/>
</dbReference>
<dbReference type="AlphaFoldDB" id="A0A4Q7MAQ5"/>
<protein>
    <submittedName>
        <fullName evidence="2">Outer membrane protein with beta-barrel domain</fullName>
    </submittedName>
</protein>
<gene>
    <name evidence="2" type="ORF">EV199_5830</name>
</gene>
<evidence type="ECO:0000259" key="1">
    <source>
        <dbReference type="Pfam" id="PF13568"/>
    </source>
</evidence>
<dbReference type="EMBL" id="SGXA01000006">
    <property type="protein sequence ID" value="RZS65076.1"/>
    <property type="molecule type" value="Genomic_DNA"/>
</dbReference>
<comment type="caution">
    <text evidence="2">The sequence shown here is derived from an EMBL/GenBank/DDBJ whole genome shotgun (WGS) entry which is preliminary data.</text>
</comment>
<sequence length="195" mass="21736">MKKRSLVLLTGLLLFSLISFSQSLHIGFKAGANIFKVDGQSFKDEFKFGYHIGAFGEIYIIDKFGIQPEVLFSQTNFRTGTDFNNVYPGGVSDVKGKLNYLSIPILFSYRPINLFAFQIGPQFGTLLNQDKNLVNNGKEAFKKGDFSLLVGAQLNLLKFKAGARYVIGLNDINDVGTSNKWKNQGFQVYVGVRVL</sequence>